<feature type="region of interest" description="Disordered" evidence="1">
    <location>
        <begin position="190"/>
        <end position="236"/>
    </location>
</feature>
<feature type="compositionally biased region" description="Polar residues" evidence="1">
    <location>
        <begin position="47"/>
        <end position="64"/>
    </location>
</feature>
<name>V9D5X8_9EURO</name>
<accession>V9D5X8</accession>
<feature type="region of interest" description="Disordered" evidence="1">
    <location>
        <begin position="288"/>
        <end position="328"/>
    </location>
</feature>
<feature type="region of interest" description="Disordered" evidence="1">
    <location>
        <begin position="353"/>
        <end position="404"/>
    </location>
</feature>
<evidence type="ECO:0000313" key="2">
    <source>
        <dbReference type="EMBL" id="ETI22285.1"/>
    </source>
</evidence>
<feature type="compositionally biased region" description="Polar residues" evidence="1">
    <location>
        <begin position="131"/>
        <end position="152"/>
    </location>
</feature>
<dbReference type="Proteomes" id="UP000030678">
    <property type="component" value="Unassembled WGS sequence"/>
</dbReference>
<evidence type="ECO:0000313" key="3">
    <source>
        <dbReference type="Proteomes" id="UP000030678"/>
    </source>
</evidence>
<feature type="compositionally biased region" description="Low complexity" evidence="1">
    <location>
        <begin position="308"/>
        <end position="320"/>
    </location>
</feature>
<sequence length="404" mass="44245">MTMVIGLEDDALFGMRALLEDPEVEGVWNSREATPMHLDGGVRTPPAAQSTTKPPKHSSNSSTTIYDTADIGLVSPTVLTPFIGPTTVVDELGEPSTAKRGKTLVISYKGPYAGSKAAQNVSDVGPFTPVERSTPSPSKMQLRPVSNLSPSGSRKFVIGNRPRNSQRHQRVELQSDINPLERMEAYRRLHSAESGQLHPRDRRYSEVAETVPLSSSTAESEDSDDSMSRALSWPTRDGTINLGKRLSRRVQRMEGPSPVPFRAFVESLPTTKLPPSAWTDRTQARIEAKVPCSKASDSTPKTSRHTPKSSTISTTSTMAPTSPPSDLLSVANTRSRRVNDGFEVLPAGTLEKESKVKEFGTWHESLGSQKRPRKLQKRPRSDSASLSSTESHRLSSDSFRLPIF</sequence>
<feature type="region of interest" description="Disordered" evidence="1">
    <location>
        <begin position="123"/>
        <end position="170"/>
    </location>
</feature>
<organism evidence="2 3">
    <name type="scientific">Cladophialophora carrionii CBS 160.54</name>
    <dbReference type="NCBI Taxonomy" id="1279043"/>
    <lineage>
        <taxon>Eukaryota</taxon>
        <taxon>Fungi</taxon>
        <taxon>Dikarya</taxon>
        <taxon>Ascomycota</taxon>
        <taxon>Pezizomycotina</taxon>
        <taxon>Eurotiomycetes</taxon>
        <taxon>Chaetothyriomycetidae</taxon>
        <taxon>Chaetothyriales</taxon>
        <taxon>Herpotrichiellaceae</taxon>
        <taxon>Cladophialophora</taxon>
    </lineage>
</organism>
<dbReference type="RefSeq" id="XP_008728902.1">
    <property type="nucleotide sequence ID" value="XM_008730680.1"/>
</dbReference>
<proteinExistence type="predicted"/>
<evidence type="ECO:0000256" key="1">
    <source>
        <dbReference type="SAM" id="MobiDB-lite"/>
    </source>
</evidence>
<reference evidence="2 3" key="1">
    <citation type="submission" date="2013-03" db="EMBL/GenBank/DDBJ databases">
        <title>The Genome Sequence of Cladophialophora carrionii CBS 160.54.</title>
        <authorList>
            <consortium name="The Broad Institute Genomics Platform"/>
            <person name="Cuomo C."/>
            <person name="de Hoog S."/>
            <person name="Gorbushina A."/>
            <person name="Walker B."/>
            <person name="Young S.K."/>
            <person name="Zeng Q."/>
            <person name="Gargeya S."/>
            <person name="Fitzgerald M."/>
            <person name="Haas B."/>
            <person name="Abouelleil A."/>
            <person name="Allen A.W."/>
            <person name="Alvarado L."/>
            <person name="Arachchi H.M."/>
            <person name="Berlin A.M."/>
            <person name="Chapman S.B."/>
            <person name="Gainer-Dewar J."/>
            <person name="Goldberg J."/>
            <person name="Griggs A."/>
            <person name="Gujja S."/>
            <person name="Hansen M."/>
            <person name="Howarth C."/>
            <person name="Imamovic A."/>
            <person name="Ireland A."/>
            <person name="Larimer J."/>
            <person name="McCowan C."/>
            <person name="Murphy C."/>
            <person name="Pearson M."/>
            <person name="Poon T.W."/>
            <person name="Priest M."/>
            <person name="Roberts A."/>
            <person name="Saif S."/>
            <person name="Shea T."/>
            <person name="Sisk P."/>
            <person name="Sykes S."/>
            <person name="Wortman J."/>
            <person name="Nusbaum C."/>
            <person name="Birren B."/>
        </authorList>
    </citation>
    <scope>NUCLEOTIDE SEQUENCE [LARGE SCALE GENOMIC DNA]</scope>
    <source>
        <strain evidence="2 3">CBS 160.54</strain>
    </source>
</reference>
<protein>
    <submittedName>
        <fullName evidence="2">Uncharacterized protein</fullName>
    </submittedName>
</protein>
<dbReference type="EMBL" id="KB822706">
    <property type="protein sequence ID" value="ETI22285.1"/>
    <property type="molecule type" value="Genomic_DNA"/>
</dbReference>
<feature type="region of interest" description="Disordered" evidence="1">
    <location>
        <begin position="29"/>
        <end position="64"/>
    </location>
</feature>
<dbReference type="HOGENOM" id="CLU_562572_0_0_1"/>
<dbReference type="OrthoDB" id="5426165at2759"/>
<dbReference type="AlphaFoldDB" id="V9D5X8"/>
<dbReference type="GeneID" id="19984851"/>
<dbReference type="VEuPathDB" id="FungiDB:G647_06358"/>
<gene>
    <name evidence="2" type="ORF">G647_06358</name>
</gene>